<sequence>MNPSPESTFVCPIIIEDDRTGLDTETIRRALRDNLLYIQGKLPELASKNDLYMALAYTIRDRLLQRWLTTQQTYLKKDVRTVCYLSAEFLVGPHLANNLGSSVIVMQWTGVIRDGTLI</sequence>
<dbReference type="KEGG" id="mar:MAE_04570"/>
<dbReference type="SUPFAM" id="SSF53756">
    <property type="entry name" value="UDP-Glycosyltransferase/glycogen phosphorylase"/>
    <property type="match status" value="1"/>
</dbReference>
<dbReference type="GO" id="GO:0030170">
    <property type="term" value="F:pyridoxal phosphate binding"/>
    <property type="evidence" value="ECO:0007669"/>
    <property type="project" value="TreeGrafter"/>
</dbReference>
<dbReference type="BioCyc" id="MAER449447:MAE_RS02100-MONOMER"/>
<dbReference type="InterPro" id="IPR000811">
    <property type="entry name" value="Glyco_trans_35"/>
</dbReference>
<dbReference type="STRING" id="449447.MAE_04570"/>
<name>B0JNB5_MICAN</name>
<dbReference type="GO" id="GO:0008184">
    <property type="term" value="F:glycogen phosphorylase activity"/>
    <property type="evidence" value="ECO:0007669"/>
    <property type="project" value="InterPro"/>
</dbReference>
<dbReference type="PATRIC" id="fig|449447.4.peg.430"/>
<dbReference type="GO" id="GO:0005737">
    <property type="term" value="C:cytoplasm"/>
    <property type="evidence" value="ECO:0007669"/>
    <property type="project" value="TreeGrafter"/>
</dbReference>
<gene>
    <name evidence="2" type="ordered locus">MAE_04570</name>
</gene>
<dbReference type="eggNOG" id="COG0058">
    <property type="taxonomic scope" value="Bacteria"/>
</dbReference>
<keyword evidence="3" id="KW-1185">Reference proteome</keyword>
<dbReference type="PaxDb" id="449447-MAE_04570"/>
<dbReference type="GO" id="GO:0005980">
    <property type="term" value="P:glycogen catabolic process"/>
    <property type="evidence" value="ECO:0007669"/>
    <property type="project" value="TreeGrafter"/>
</dbReference>
<evidence type="ECO:0000313" key="3">
    <source>
        <dbReference type="Proteomes" id="UP000001510"/>
    </source>
</evidence>
<dbReference type="PANTHER" id="PTHR11468:SF3">
    <property type="entry name" value="GLYCOGEN PHOSPHORYLASE, LIVER FORM"/>
    <property type="match status" value="1"/>
</dbReference>
<protein>
    <submittedName>
        <fullName evidence="2">Glycogen phosphorylase</fullName>
    </submittedName>
</protein>
<evidence type="ECO:0000256" key="1">
    <source>
        <dbReference type="ARBA" id="ARBA00006047"/>
    </source>
</evidence>
<comment type="similarity">
    <text evidence="1">Belongs to the glycogen phosphorylase family.</text>
</comment>
<dbReference type="PANTHER" id="PTHR11468">
    <property type="entry name" value="GLYCOGEN PHOSPHORYLASE"/>
    <property type="match status" value="1"/>
</dbReference>
<dbReference type="EnsemblBacteria" id="BAG00279">
    <property type="protein sequence ID" value="BAG00279"/>
    <property type="gene ID" value="MAE_04570"/>
</dbReference>
<dbReference type="AlphaFoldDB" id="B0JNB5"/>
<dbReference type="Gene3D" id="3.40.50.2000">
    <property type="entry name" value="Glycogen Phosphorylase B"/>
    <property type="match status" value="1"/>
</dbReference>
<organism evidence="2 3">
    <name type="scientific">Microcystis aeruginosa (strain NIES-843 / IAM M-2473)</name>
    <dbReference type="NCBI Taxonomy" id="449447"/>
    <lineage>
        <taxon>Bacteria</taxon>
        <taxon>Bacillati</taxon>
        <taxon>Cyanobacteriota</taxon>
        <taxon>Cyanophyceae</taxon>
        <taxon>Oscillatoriophycideae</taxon>
        <taxon>Chroococcales</taxon>
        <taxon>Microcystaceae</taxon>
        <taxon>Microcystis</taxon>
    </lineage>
</organism>
<reference evidence="2 3" key="1">
    <citation type="journal article" date="2007" name="DNA Res.">
        <title>Complete genomic structure of the bloom-forming toxic cyanobacterium Microcystis aeruginosa NIES-843.</title>
        <authorList>
            <person name="Kaneko T."/>
            <person name="Nakajima N."/>
            <person name="Okamoto S."/>
            <person name="Suzuki I."/>
            <person name="Tanabe Y."/>
            <person name="Tamaoki M."/>
            <person name="Nakamura Y."/>
            <person name="Kasai F."/>
            <person name="Watanabe A."/>
            <person name="Kawashima K."/>
            <person name="Kishida Y."/>
            <person name="Ono A."/>
            <person name="Shimizu Y."/>
            <person name="Takahashi C."/>
            <person name="Minami C."/>
            <person name="Fujishiro T."/>
            <person name="Kohara M."/>
            <person name="Katoh M."/>
            <person name="Nakazaki N."/>
            <person name="Nakayama S."/>
            <person name="Yamada M."/>
            <person name="Tabata S."/>
            <person name="Watanabe M.M."/>
        </authorList>
    </citation>
    <scope>NUCLEOTIDE SEQUENCE [LARGE SCALE GENOMIC DNA]</scope>
    <source>
        <strain evidence="3">NIES-843 / IAM M-247</strain>
    </source>
</reference>
<dbReference type="EMBL" id="AP009552">
    <property type="protein sequence ID" value="BAG00279.1"/>
    <property type="molecule type" value="Genomic_DNA"/>
</dbReference>
<evidence type="ECO:0000313" key="2">
    <source>
        <dbReference type="EMBL" id="BAG00279.1"/>
    </source>
</evidence>
<dbReference type="Proteomes" id="UP000001510">
    <property type="component" value="Chromosome"/>
</dbReference>
<proteinExistence type="inferred from homology"/>
<dbReference type="HOGENOM" id="CLU_2070406_0_0_3"/>
<accession>B0JNB5</accession>